<dbReference type="GO" id="GO:0030288">
    <property type="term" value="C:outer membrane-bounded periplasmic space"/>
    <property type="evidence" value="ECO:0007669"/>
    <property type="project" value="InterPro"/>
</dbReference>
<dbReference type="Gene3D" id="3.40.190.170">
    <property type="entry name" value="Bacterial extracellular solute-binding protein, family 7"/>
    <property type="match status" value="1"/>
</dbReference>
<keyword evidence="4 6" id="KW-0732">Signal</keyword>
<feature type="signal peptide" evidence="6">
    <location>
        <begin position="1"/>
        <end position="25"/>
    </location>
</feature>
<accession>A0A2P6MLP6</accession>
<feature type="compositionally biased region" description="Acidic residues" evidence="5">
    <location>
        <begin position="47"/>
        <end position="69"/>
    </location>
</feature>
<keyword evidence="8" id="KW-1185">Reference proteome</keyword>
<comment type="caution">
    <text evidence="7">The sequence shown here is derived from an EMBL/GenBank/DDBJ whole genome shotgun (WGS) entry which is preliminary data.</text>
</comment>
<dbReference type="RefSeq" id="WP_105957585.1">
    <property type="nucleotide sequence ID" value="NZ_PVNS01000001.1"/>
</dbReference>
<evidence type="ECO:0000256" key="5">
    <source>
        <dbReference type="SAM" id="MobiDB-lite"/>
    </source>
</evidence>
<dbReference type="PROSITE" id="PS51257">
    <property type="entry name" value="PROKAR_LIPOPROTEIN"/>
    <property type="match status" value="1"/>
</dbReference>
<dbReference type="PANTHER" id="PTHR33376">
    <property type="match status" value="1"/>
</dbReference>
<keyword evidence="3" id="KW-0813">Transport</keyword>
<evidence type="ECO:0000256" key="4">
    <source>
        <dbReference type="ARBA" id="ARBA00022729"/>
    </source>
</evidence>
<dbReference type="GO" id="GO:0055085">
    <property type="term" value="P:transmembrane transport"/>
    <property type="evidence" value="ECO:0007669"/>
    <property type="project" value="InterPro"/>
</dbReference>
<sequence length="378" mass="41228">MKKQAVKVSTVTAAALFLAACGVESGNNGGDAAENNAEAENNTASENEADNAAENESSDNAGEENEEAADAEYELQLGWNSGLDDDSKGEAAKAFAEYVESESDGRIAIEFFPNETYASSPEMIDAVQVGALDMAMPGANELANIVPEYAALSLPFLTEGFEEAHAVLDGEIGDDLEAMGEENGFITLNDVEIGFAQITNNVRPIESPEDIEGMAIRSPNDVSLIATFEELGASVSTLDYTEIYSALSQGVIDGQFNPLLSIYDQNMHEVQDYLAVTNHTYYYSYLIMDDELYNSLDEELQGIVDEGSERAKEAAREFIASSEEEALERAEDEFEEVTNPDLAPFQEAVQPVYTEVEDVMGAEIIERMQTFLEEYRSQ</sequence>
<dbReference type="InterPro" id="IPR038404">
    <property type="entry name" value="TRAP_DctP_sf"/>
</dbReference>
<proteinExistence type="inferred from homology"/>
<evidence type="ECO:0000313" key="7">
    <source>
        <dbReference type="EMBL" id="PRO67201.1"/>
    </source>
</evidence>
<comment type="subcellular location">
    <subcellularLocation>
        <location evidence="1">Cell envelope</location>
    </subcellularLocation>
</comment>
<dbReference type="NCBIfam" id="TIGR00787">
    <property type="entry name" value="dctP"/>
    <property type="match status" value="1"/>
</dbReference>
<dbReference type="InterPro" id="IPR018389">
    <property type="entry name" value="DctP_fam"/>
</dbReference>
<protein>
    <submittedName>
        <fullName evidence="7">C4-dicarboxylate ABC transporter substrate-binding protein</fullName>
    </submittedName>
</protein>
<name>A0A2P6MLP6_ALKUR</name>
<evidence type="ECO:0000256" key="1">
    <source>
        <dbReference type="ARBA" id="ARBA00004196"/>
    </source>
</evidence>
<evidence type="ECO:0000256" key="3">
    <source>
        <dbReference type="ARBA" id="ARBA00022448"/>
    </source>
</evidence>
<dbReference type="InterPro" id="IPR004682">
    <property type="entry name" value="TRAP_DctP"/>
</dbReference>
<reference evidence="7 8" key="1">
    <citation type="submission" date="2018-03" db="EMBL/GenBank/DDBJ databases">
        <title>Bacillus urumqiensis sp. nov., a moderately haloalkaliphilic bacterium isolated from a salt lake.</title>
        <authorList>
            <person name="Zhao B."/>
            <person name="Liao Z."/>
        </authorList>
    </citation>
    <scope>NUCLEOTIDE SEQUENCE [LARGE SCALE GENOMIC DNA]</scope>
    <source>
        <strain evidence="7 8">BZ-SZ-XJ18</strain>
    </source>
</reference>
<dbReference type="EMBL" id="PVNS01000001">
    <property type="protein sequence ID" value="PRO67201.1"/>
    <property type="molecule type" value="Genomic_DNA"/>
</dbReference>
<evidence type="ECO:0000256" key="2">
    <source>
        <dbReference type="ARBA" id="ARBA00009023"/>
    </source>
</evidence>
<dbReference type="CDD" id="cd13603">
    <property type="entry name" value="PBP2_TRAP_Siap_TeaA_like"/>
    <property type="match status" value="1"/>
</dbReference>
<gene>
    <name evidence="7" type="ORF">C6I21_01170</name>
</gene>
<dbReference type="NCBIfam" id="NF037995">
    <property type="entry name" value="TRAP_S1"/>
    <property type="match status" value="1"/>
</dbReference>
<dbReference type="PIRSF" id="PIRSF006470">
    <property type="entry name" value="DctB"/>
    <property type="match status" value="1"/>
</dbReference>
<dbReference type="AlphaFoldDB" id="A0A2P6MLP6"/>
<evidence type="ECO:0000256" key="6">
    <source>
        <dbReference type="SAM" id="SignalP"/>
    </source>
</evidence>
<evidence type="ECO:0000313" key="8">
    <source>
        <dbReference type="Proteomes" id="UP000243650"/>
    </source>
</evidence>
<dbReference type="Proteomes" id="UP000243650">
    <property type="component" value="Unassembled WGS sequence"/>
</dbReference>
<dbReference type="PANTHER" id="PTHR33376:SF4">
    <property type="entry name" value="SIALIC ACID-BINDING PERIPLASMIC PROTEIN SIAP"/>
    <property type="match status" value="1"/>
</dbReference>
<dbReference type="Pfam" id="PF03480">
    <property type="entry name" value="DctP"/>
    <property type="match status" value="1"/>
</dbReference>
<feature type="chain" id="PRO_5039188241" evidence="6">
    <location>
        <begin position="26"/>
        <end position="378"/>
    </location>
</feature>
<dbReference type="OrthoDB" id="9776801at2"/>
<comment type="similarity">
    <text evidence="2">Belongs to the bacterial solute-binding protein 7 family.</text>
</comment>
<feature type="region of interest" description="Disordered" evidence="5">
    <location>
        <begin position="26"/>
        <end position="69"/>
    </location>
</feature>
<feature type="compositionally biased region" description="Low complexity" evidence="5">
    <location>
        <begin position="26"/>
        <end position="46"/>
    </location>
</feature>
<organism evidence="7 8">
    <name type="scientific">Alkalicoccus urumqiensis</name>
    <name type="common">Bacillus urumqiensis</name>
    <dbReference type="NCBI Taxonomy" id="1548213"/>
    <lineage>
        <taxon>Bacteria</taxon>
        <taxon>Bacillati</taxon>
        <taxon>Bacillota</taxon>
        <taxon>Bacilli</taxon>
        <taxon>Bacillales</taxon>
        <taxon>Bacillaceae</taxon>
        <taxon>Alkalicoccus</taxon>
    </lineage>
</organism>